<dbReference type="Proteomes" id="UP001631957">
    <property type="component" value="Unassembled WGS sequence"/>
</dbReference>
<keyword evidence="5" id="KW-1185">Reference proteome</keyword>
<comment type="caution">
    <text evidence="4">The sequence shown here is derived from an EMBL/GenBank/DDBJ whole genome shotgun (WGS) entry which is preliminary data.</text>
</comment>
<evidence type="ECO:0000313" key="5">
    <source>
        <dbReference type="Proteomes" id="UP001631957"/>
    </source>
</evidence>
<gene>
    <name evidence="4" type="ORF">ACKI18_48515</name>
</gene>
<protein>
    <submittedName>
        <fullName evidence="4">EamA family transporter</fullName>
    </submittedName>
</protein>
<evidence type="ECO:0000313" key="4">
    <source>
        <dbReference type="EMBL" id="MFM9616293.1"/>
    </source>
</evidence>
<dbReference type="RefSeq" id="WP_409135106.1">
    <property type="nucleotide sequence ID" value="NZ_JBJVNI010000471.1"/>
</dbReference>
<comment type="similarity">
    <text evidence="1">Belongs to the EamA transporter family.</text>
</comment>
<reference evidence="4 5" key="1">
    <citation type="submission" date="2024-12" db="EMBL/GenBank/DDBJ databases">
        <title>Forecasting of Potato common scab and diversities of Pathogenic streptomyces spp. in china.</title>
        <authorList>
            <person name="Handique U."/>
            <person name="Wu J."/>
        </authorList>
    </citation>
    <scope>NUCLEOTIDE SEQUENCE [LARGE SCALE GENOMIC DNA]</scope>
    <source>
        <strain evidence="4 5">ZRIMU1530</strain>
    </source>
</reference>
<feature type="domain" description="EamA" evidence="3">
    <location>
        <begin position="2"/>
        <end position="48"/>
    </location>
</feature>
<accession>A0ABW9I9F5</accession>
<dbReference type="SUPFAM" id="SSF103481">
    <property type="entry name" value="Multidrug resistance efflux transporter EmrE"/>
    <property type="match status" value="1"/>
</dbReference>
<name>A0ABW9I9F5_9ACTN</name>
<keyword evidence="2" id="KW-1133">Transmembrane helix</keyword>
<evidence type="ECO:0000256" key="2">
    <source>
        <dbReference type="SAM" id="Phobius"/>
    </source>
</evidence>
<organism evidence="4 5">
    <name type="scientific">Streptomyces niveiscabiei</name>
    <dbReference type="NCBI Taxonomy" id="164115"/>
    <lineage>
        <taxon>Bacteria</taxon>
        <taxon>Bacillati</taxon>
        <taxon>Actinomycetota</taxon>
        <taxon>Actinomycetes</taxon>
        <taxon>Kitasatosporales</taxon>
        <taxon>Streptomycetaceae</taxon>
        <taxon>Streptomyces</taxon>
    </lineage>
</organism>
<dbReference type="InterPro" id="IPR037185">
    <property type="entry name" value="EmrE-like"/>
</dbReference>
<dbReference type="EMBL" id="JBJVNI010000471">
    <property type="protein sequence ID" value="MFM9616293.1"/>
    <property type="molecule type" value="Genomic_DNA"/>
</dbReference>
<evidence type="ECO:0000256" key="1">
    <source>
        <dbReference type="ARBA" id="ARBA00007362"/>
    </source>
</evidence>
<evidence type="ECO:0000259" key="3">
    <source>
        <dbReference type="Pfam" id="PF00892"/>
    </source>
</evidence>
<sequence length="55" mass="5383">MLGAARAALFLPLVPVVTALSGAAFLGEQASTLEIAGMLLAVTGMLVALKAPSSA</sequence>
<keyword evidence="2" id="KW-0812">Transmembrane</keyword>
<dbReference type="Pfam" id="PF00892">
    <property type="entry name" value="EamA"/>
    <property type="match status" value="1"/>
</dbReference>
<feature type="transmembrane region" description="Helical" evidence="2">
    <location>
        <begin position="33"/>
        <end position="51"/>
    </location>
</feature>
<keyword evidence="2" id="KW-0472">Membrane</keyword>
<dbReference type="InterPro" id="IPR000620">
    <property type="entry name" value="EamA_dom"/>
</dbReference>
<proteinExistence type="inferred from homology"/>